<organism evidence="1 2">
    <name type="scientific">Acanthoscelides obtectus</name>
    <name type="common">Bean weevil</name>
    <name type="synonym">Bruchus obtectus</name>
    <dbReference type="NCBI Taxonomy" id="200917"/>
    <lineage>
        <taxon>Eukaryota</taxon>
        <taxon>Metazoa</taxon>
        <taxon>Ecdysozoa</taxon>
        <taxon>Arthropoda</taxon>
        <taxon>Hexapoda</taxon>
        <taxon>Insecta</taxon>
        <taxon>Pterygota</taxon>
        <taxon>Neoptera</taxon>
        <taxon>Endopterygota</taxon>
        <taxon>Coleoptera</taxon>
        <taxon>Polyphaga</taxon>
        <taxon>Cucujiformia</taxon>
        <taxon>Chrysomeloidea</taxon>
        <taxon>Chrysomelidae</taxon>
        <taxon>Bruchinae</taxon>
        <taxon>Bruchini</taxon>
        <taxon>Acanthoscelides</taxon>
    </lineage>
</organism>
<gene>
    <name evidence="1" type="ORF">ACAOBT_LOCUS16002</name>
</gene>
<sequence>MMNTVDVVLFTIGFSNDSQWCFSVVTWVSFVSKVEVRSTSNSSEGNRIQVQQTGSHLLVC</sequence>
<dbReference type="Proteomes" id="UP001152888">
    <property type="component" value="Unassembled WGS sequence"/>
</dbReference>
<accession>A0A9P0KUA2</accession>
<evidence type="ECO:0000313" key="2">
    <source>
        <dbReference type="Proteomes" id="UP001152888"/>
    </source>
</evidence>
<protein>
    <submittedName>
        <fullName evidence="1">Uncharacterized protein</fullName>
    </submittedName>
</protein>
<name>A0A9P0KUA2_ACAOB</name>
<evidence type="ECO:0000313" key="1">
    <source>
        <dbReference type="EMBL" id="CAH1984267.1"/>
    </source>
</evidence>
<dbReference type="AlphaFoldDB" id="A0A9P0KUA2"/>
<keyword evidence="2" id="KW-1185">Reference proteome</keyword>
<reference evidence="1" key="1">
    <citation type="submission" date="2022-03" db="EMBL/GenBank/DDBJ databases">
        <authorList>
            <person name="Sayadi A."/>
        </authorList>
    </citation>
    <scope>NUCLEOTIDE SEQUENCE</scope>
</reference>
<dbReference type="EMBL" id="CAKOFQ010006955">
    <property type="protein sequence ID" value="CAH1984267.1"/>
    <property type="molecule type" value="Genomic_DNA"/>
</dbReference>
<proteinExistence type="predicted"/>
<comment type="caution">
    <text evidence="1">The sequence shown here is derived from an EMBL/GenBank/DDBJ whole genome shotgun (WGS) entry which is preliminary data.</text>
</comment>